<evidence type="ECO:0000313" key="3">
    <source>
        <dbReference type="Proteomes" id="UP001224775"/>
    </source>
</evidence>
<keyword evidence="3" id="KW-1185">Reference proteome</keyword>
<feature type="region of interest" description="Disordered" evidence="1">
    <location>
        <begin position="1"/>
        <end position="27"/>
    </location>
</feature>
<dbReference type="Proteomes" id="UP001224775">
    <property type="component" value="Unassembled WGS sequence"/>
</dbReference>
<proteinExistence type="predicted"/>
<sequence>MDSDNDSDRFDDDSGSEESSIDEDEDEWFLDLQRIREDDPLKTELYWGGNFLRSGYMML</sequence>
<evidence type="ECO:0000256" key="1">
    <source>
        <dbReference type="SAM" id="MobiDB-lite"/>
    </source>
</evidence>
<dbReference type="AlphaFoldDB" id="A0AAD8YJA9"/>
<protein>
    <submittedName>
        <fullName evidence="2">Uncharacterized protein</fullName>
    </submittedName>
</protein>
<comment type="caution">
    <text evidence="2">The sequence shown here is derived from an EMBL/GenBank/DDBJ whole genome shotgun (WGS) entry which is preliminary data.</text>
</comment>
<dbReference type="EMBL" id="JATAAI010000004">
    <property type="protein sequence ID" value="KAK1746090.1"/>
    <property type="molecule type" value="Genomic_DNA"/>
</dbReference>
<accession>A0AAD8YJA9</accession>
<gene>
    <name evidence="2" type="ORF">QTG54_002697</name>
</gene>
<name>A0AAD8YJA9_9STRA</name>
<organism evidence="2 3">
    <name type="scientific">Skeletonema marinoi</name>
    <dbReference type="NCBI Taxonomy" id="267567"/>
    <lineage>
        <taxon>Eukaryota</taxon>
        <taxon>Sar</taxon>
        <taxon>Stramenopiles</taxon>
        <taxon>Ochrophyta</taxon>
        <taxon>Bacillariophyta</taxon>
        <taxon>Coscinodiscophyceae</taxon>
        <taxon>Thalassiosirophycidae</taxon>
        <taxon>Thalassiosirales</taxon>
        <taxon>Skeletonemataceae</taxon>
        <taxon>Skeletonema</taxon>
        <taxon>Skeletonema marinoi-dohrnii complex</taxon>
    </lineage>
</organism>
<evidence type="ECO:0000313" key="2">
    <source>
        <dbReference type="EMBL" id="KAK1746090.1"/>
    </source>
</evidence>
<reference evidence="2" key="1">
    <citation type="submission" date="2023-06" db="EMBL/GenBank/DDBJ databases">
        <title>Survivors Of The Sea: Transcriptome response of Skeletonema marinoi to long-term dormancy.</title>
        <authorList>
            <person name="Pinder M.I.M."/>
            <person name="Kourtchenko O."/>
            <person name="Robertson E.K."/>
            <person name="Larsson T."/>
            <person name="Maumus F."/>
            <person name="Osuna-Cruz C.M."/>
            <person name="Vancaester E."/>
            <person name="Stenow R."/>
            <person name="Vandepoele K."/>
            <person name="Ploug H."/>
            <person name="Bruchert V."/>
            <person name="Godhe A."/>
            <person name="Topel M."/>
        </authorList>
    </citation>
    <scope>NUCLEOTIDE SEQUENCE</scope>
    <source>
        <strain evidence="2">R05AC</strain>
    </source>
</reference>